<comment type="caution">
    <text evidence="2">The sequence shown here is derived from an EMBL/GenBank/DDBJ whole genome shotgun (WGS) entry which is preliminary data.</text>
</comment>
<feature type="region of interest" description="Disordered" evidence="1">
    <location>
        <begin position="216"/>
        <end position="306"/>
    </location>
</feature>
<reference evidence="2 3" key="1">
    <citation type="submission" date="2020-01" db="EMBL/GenBank/DDBJ databases">
        <authorList>
            <consortium name="DOE Joint Genome Institute"/>
            <person name="Haridas S."/>
            <person name="Albert R."/>
            <person name="Binder M."/>
            <person name="Bloem J."/>
            <person name="Labutti K."/>
            <person name="Salamov A."/>
            <person name="Andreopoulos B."/>
            <person name="Baker S.E."/>
            <person name="Barry K."/>
            <person name="Bills G."/>
            <person name="Bluhm B.H."/>
            <person name="Cannon C."/>
            <person name="Castanera R."/>
            <person name="Culley D.E."/>
            <person name="Daum C."/>
            <person name="Ezra D."/>
            <person name="Gonzalez J.B."/>
            <person name="Henrissat B."/>
            <person name="Kuo A."/>
            <person name="Liang C."/>
            <person name="Lipzen A."/>
            <person name="Lutzoni F."/>
            <person name="Magnuson J."/>
            <person name="Mondo S."/>
            <person name="Nolan M."/>
            <person name="Ohm R."/>
            <person name="Pangilinan J."/>
            <person name="Park H.-J.H."/>
            <person name="Ramirez L."/>
            <person name="Alfaro M."/>
            <person name="Sun H."/>
            <person name="Tritt A."/>
            <person name="Yoshinaga Y."/>
            <person name="Zwiers L.-H.L."/>
            <person name="Turgeon B.G."/>
            <person name="Goodwin S.B."/>
            <person name="Spatafora J.W."/>
            <person name="Crous P.W."/>
            <person name="Grigoriev I.V."/>
        </authorList>
    </citation>
    <scope>NUCLEOTIDE SEQUENCE [LARGE SCALE GENOMIC DNA]</scope>
    <source>
        <strain evidence="2 3">CBS 611.86</strain>
    </source>
</reference>
<feature type="region of interest" description="Disordered" evidence="1">
    <location>
        <begin position="361"/>
        <end position="381"/>
    </location>
</feature>
<protein>
    <submittedName>
        <fullName evidence="2">Uncharacterized protein</fullName>
    </submittedName>
</protein>
<evidence type="ECO:0000313" key="2">
    <source>
        <dbReference type="EMBL" id="KAF2872044.1"/>
    </source>
</evidence>
<dbReference type="EMBL" id="JAADJZ010000010">
    <property type="protein sequence ID" value="KAF2872044.1"/>
    <property type="molecule type" value="Genomic_DNA"/>
</dbReference>
<gene>
    <name evidence="2" type="ORF">BDV95DRAFT_33316</name>
</gene>
<dbReference type="OrthoDB" id="1926336at2759"/>
<accession>A0A7C8ML78</accession>
<feature type="compositionally biased region" description="Low complexity" evidence="1">
    <location>
        <begin position="24"/>
        <end position="50"/>
    </location>
</feature>
<dbReference type="Proteomes" id="UP000481861">
    <property type="component" value="Unassembled WGS sequence"/>
</dbReference>
<organism evidence="2 3">
    <name type="scientific">Massariosphaeria phaeospora</name>
    <dbReference type="NCBI Taxonomy" id="100035"/>
    <lineage>
        <taxon>Eukaryota</taxon>
        <taxon>Fungi</taxon>
        <taxon>Dikarya</taxon>
        <taxon>Ascomycota</taxon>
        <taxon>Pezizomycotina</taxon>
        <taxon>Dothideomycetes</taxon>
        <taxon>Pleosporomycetidae</taxon>
        <taxon>Pleosporales</taxon>
        <taxon>Pleosporales incertae sedis</taxon>
        <taxon>Massariosphaeria</taxon>
    </lineage>
</organism>
<feature type="compositionally biased region" description="Basic and acidic residues" evidence="1">
    <location>
        <begin position="216"/>
        <end position="238"/>
    </location>
</feature>
<sequence length="381" mass="42255">MFQRFKGVLDARIAEVAEETAKQRSSASTSPARSASTPRRSSSRNLSPSKRPAKSKDADNGSKAAPVGKGPDPSEFDPEFVIGEEDDQSNRSGTPQPKEKADMADNTASDGQEKAEDGQAATADGKASTPPKIPADVQVRLRKLDKLEPKYSELLRSYRIAHARISAIEAFESSLREHTPLTSINDPPSFVEYLGQLNVKSDMLMEELKRVTKERNEFNKKLEDAEKRATEASEEVEKLQAQAAAASGEASNDDSATLTESIAPISPSKASKETENTEDTEDFFSYDSELPRVQSQLRESEQKTDLSVAEQLATSRFKDLTDMRDILQKAQPELLSLRKDVTELRSTKEELSTKATEYWTKMATSKHSMRKSSRRRHRGLP</sequence>
<evidence type="ECO:0000256" key="1">
    <source>
        <dbReference type="SAM" id="MobiDB-lite"/>
    </source>
</evidence>
<keyword evidence="3" id="KW-1185">Reference proteome</keyword>
<name>A0A7C8ML78_9PLEO</name>
<feature type="compositionally biased region" description="Polar residues" evidence="1">
    <location>
        <begin position="249"/>
        <end position="260"/>
    </location>
</feature>
<feature type="compositionally biased region" description="Basic residues" evidence="1">
    <location>
        <begin position="367"/>
        <end position="381"/>
    </location>
</feature>
<feature type="region of interest" description="Disordered" evidence="1">
    <location>
        <begin position="18"/>
        <end position="134"/>
    </location>
</feature>
<evidence type="ECO:0000313" key="3">
    <source>
        <dbReference type="Proteomes" id="UP000481861"/>
    </source>
</evidence>
<feature type="compositionally biased region" description="Acidic residues" evidence="1">
    <location>
        <begin position="74"/>
        <end position="87"/>
    </location>
</feature>
<proteinExistence type="predicted"/>
<dbReference type="AlphaFoldDB" id="A0A7C8ML78"/>